<evidence type="ECO:0000313" key="13">
    <source>
        <dbReference type="Proteomes" id="UP001595818"/>
    </source>
</evidence>
<dbReference type="NCBIfam" id="TIGR04056">
    <property type="entry name" value="OMP_RagA_SusC"/>
    <property type="match status" value="1"/>
</dbReference>
<dbReference type="NCBIfam" id="TIGR04057">
    <property type="entry name" value="SusC_RagA_signa"/>
    <property type="match status" value="1"/>
</dbReference>
<comment type="similarity">
    <text evidence="8 9">Belongs to the TonB-dependent receptor family.</text>
</comment>
<dbReference type="Proteomes" id="UP001595818">
    <property type="component" value="Unassembled WGS sequence"/>
</dbReference>
<dbReference type="Gene3D" id="2.40.170.20">
    <property type="entry name" value="TonB-dependent receptor, beta-barrel domain"/>
    <property type="match status" value="1"/>
</dbReference>
<evidence type="ECO:0000256" key="5">
    <source>
        <dbReference type="ARBA" id="ARBA00023077"/>
    </source>
</evidence>
<feature type="domain" description="TonB-dependent receptor plug" evidence="11">
    <location>
        <begin position="133"/>
        <end position="238"/>
    </location>
</feature>
<comment type="subcellular location">
    <subcellularLocation>
        <location evidence="1 8">Cell outer membrane</location>
        <topology evidence="1 8">Multi-pass membrane protein</topology>
    </subcellularLocation>
</comment>
<evidence type="ECO:0000256" key="3">
    <source>
        <dbReference type="ARBA" id="ARBA00022452"/>
    </source>
</evidence>
<dbReference type="InterPro" id="IPR008969">
    <property type="entry name" value="CarboxyPept-like_regulatory"/>
</dbReference>
<evidence type="ECO:0000256" key="4">
    <source>
        <dbReference type="ARBA" id="ARBA00022692"/>
    </source>
</evidence>
<name>A0ABV9T449_9BACT</name>
<gene>
    <name evidence="12" type="ORF">ACFPFU_16195</name>
</gene>
<keyword evidence="7 8" id="KW-0998">Cell outer membrane</keyword>
<protein>
    <submittedName>
        <fullName evidence="12">SusC/RagA family TonB-linked outer membrane protein</fullName>
    </submittedName>
</protein>
<keyword evidence="5 9" id="KW-0798">TonB box</keyword>
<dbReference type="Pfam" id="PF00593">
    <property type="entry name" value="TonB_dep_Rec_b-barrel"/>
    <property type="match status" value="1"/>
</dbReference>
<dbReference type="RefSeq" id="WP_377065903.1">
    <property type="nucleotide sequence ID" value="NZ_JBHSJJ010000009.1"/>
</dbReference>
<dbReference type="EMBL" id="JBHSJJ010000009">
    <property type="protein sequence ID" value="MFC4873242.1"/>
    <property type="molecule type" value="Genomic_DNA"/>
</dbReference>
<evidence type="ECO:0000259" key="11">
    <source>
        <dbReference type="Pfam" id="PF07715"/>
    </source>
</evidence>
<dbReference type="InterPro" id="IPR023996">
    <property type="entry name" value="TonB-dep_OMP_SusC/RagA"/>
</dbReference>
<accession>A0ABV9T449</accession>
<reference evidence="13" key="1">
    <citation type="journal article" date="2019" name="Int. J. Syst. Evol. Microbiol.">
        <title>The Global Catalogue of Microorganisms (GCM) 10K type strain sequencing project: providing services to taxonomists for standard genome sequencing and annotation.</title>
        <authorList>
            <consortium name="The Broad Institute Genomics Platform"/>
            <consortium name="The Broad Institute Genome Sequencing Center for Infectious Disease"/>
            <person name="Wu L."/>
            <person name="Ma J."/>
        </authorList>
    </citation>
    <scope>NUCLEOTIDE SEQUENCE [LARGE SCALE GENOMIC DNA]</scope>
    <source>
        <strain evidence="13">CGMCC 4.7466</strain>
    </source>
</reference>
<keyword evidence="2 8" id="KW-0813">Transport</keyword>
<evidence type="ECO:0000259" key="10">
    <source>
        <dbReference type="Pfam" id="PF00593"/>
    </source>
</evidence>
<evidence type="ECO:0000313" key="12">
    <source>
        <dbReference type="EMBL" id="MFC4873242.1"/>
    </source>
</evidence>
<keyword evidence="13" id="KW-1185">Reference proteome</keyword>
<dbReference type="Gene3D" id="2.60.40.1120">
    <property type="entry name" value="Carboxypeptidase-like, regulatory domain"/>
    <property type="match status" value="1"/>
</dbReference>
<dbReference type="Pfam" id="PF13715">
    <property type="entry name" value="CarbopepD_reg_2"/>
    <property type="match status" value="1"/>
</dbReference>
<evidence type="ECO:0000256" key="6">
    <source>
        <dbReference type="ARBA" id="ARBA00023136"/>
    </source>
</evidence>
<evidence type="ECO:0000256" key="2">
    <source>
        <dbReference type="ARBA" id="ARBA00022448"/>
    </source>
</evidence>
<evidence type="ECO:0000256" key="1">
    <source>
        <dbReference type="ARBA" id="ARBA00004571"/>
    </source>
</evidence>
<keyword evidence="3 8" id="KW-1134">Transmembrane beta strand</keyword>
<dbReference type="InterPro" id="IPR037066">
    <property type="entry name" value="Plug_dom_sf"/>
</dbReference>
<dbReference type="InterPro" id="IPR000531">
    <property type="entry name" value="Beta-barrel_TonB"/>
</dbReference>
<sequence length="1009" mass="111894">MISPLLMNKKWGNGPIPCSGKLTTLLLFAYLGITTVSTAQQVTTRGQVTDPSGESVPGVNILEKDTNNGTVTDLDGNYEITVSSPEAILVFSFVGFETQEIPVEGRTQLDAMLSEDTRSLDEVVVVGYGVQRKSDLTGAISSVKSQDITRLPTPNVTQALQGRVSGVQVTSTSGAPGAGTTVRVRGVGTLNNADPLFVVDGMLLENIDFLNPNDVESIEVLKDASATAIYGSRGANGVIIVTTKQGAFDQAATISVNAYTGVQQVADRISMVNARQYTQLANELRQNEGAQPPYNEDEFGAGTDWQDFIFRNAPINDINIGATGGTASTSYNLNVNYFNQQGVVRESDFERLTVRLNNQYKASDAVRFGHNLSFIYFNRQDEPSGIVATAYRALPIFEPRQPDGSFTDMTPTGNPAASFEYNRHNENHSYRAVGNFFMDVDFLQYFTFRSNMGVDFIFNDSRVFTPTFYVSPAQQVLENMINVSNNRTRNWLWENTITFEREWDSHRLNVLAGITSQDFYYEELGGQRRNLPGEDPSLWYLNAGEEITQTNNNLARDWSMVSYLFRVNYVFNDKYLFTGTVRVDGSSRFGRENRYGTFPSVAAGWRIAEEGFMQNFDVLSDLKLRASWGIIGNDKIGEYEGRPVVTGNENAVFGPGETLTYGAALTRLANPFIQWEETVQSDIGFEFGLFDNKLTGEVDYYFRRTNDILVSVPIPAYVGSAENPVVNAASVENRGWDITLNWRERRGDFGYDFGIIASTVRNTVLDIGEGNEAIFGGAVGISGLLGSRTIIGESIGHFFGYRTLGVFQNQNQVETSPTRGPEVPGDLIFQDTNGDGLVDSNDRIILGSPIPELIFGFHFGADYRGFDLRADFNGTYGNKIYNSKKQTRFDTYNFETTYLDRWTGEGTSDTEPRVTNGGHNYEVSDRFIEDGSFLRLRNVQLGYTFNQTFLDRFNINNFRVYLSGTNLFTITNYTGYTPEIGGGDVLGTGYDNGVYPISRVVNLGISANF</sequence>
<organism evidence="12 13">
    <name type="scientific">Negadavirga shengliensis</name>
    <dbReference type="NCBI Taxonomy" id="1389218"/>
    <lineage>
        <taxon>Bacteria</taxon>
        <taxon>Pseudomonadati</taxon>
        <taxon>Bacteroidota</taxon>
        <taxon>Cytophagia</taxon>
        <taxon>Cytophagales</taxon>
        <taxon>Cyclobacteriaceae</taxon>
        <taxon>Negadavirga</taxon>
    </lineage>
</organism>
<dbReference type="InterPro" id="IPR012910">
    <property type="entry name" value="Plug_dom"/>
</dbReference>
<evidence type="ECO:0000256" key="9">
    <source>
        <dbReference type="RuleBase" id="RU003357"/>
    </source>
</evidence>
<comment type="caution">
    <text evidence="12">The sequence shown here is derived from an EMBL/GenBank/DDBJ whole genome shotgun (WGS) entry which is preliminary data.</text>
</comment>
<dbReference type="InterPro" id="IPR039426">
    <property type="entry name" value="TonB-dep_rcpt-like"/>
</dbReference>
<keyword evidence="4 8" id="KW-0812">Transmembrane</keyword>
<dbReference type="SUPFAM" id="SSF56935">
    <property type="entry name" value="Porins"/>
    <property type="match status" value="1"/>
</dbReference>
<dbReference type="InterPro" id="IPR023997">
    <property type="entry name" value="TonB-dep_OMP_SusC/RagA_CS"/>
</dbReference>
<dbReference type="Gene3D" id="2.170.130.10">
    <property type="entry name" value="TonB-dependent receptor, plug domain"/>
    <property type="match status" value="1"/>
</dbReference>
<proteinExistence type="inferred from homology"/>
<dbReference type="InterPro" id="IPR036942">
    <property type="entry name" value="Beta-barrel_TonB_sf"/>
</dbReference>
<evidence type="ECO:0000256" key="8">
    <source>
        <dbReference type="PROSITE-ProRule" id="PRU01360"/>
    </source>
</evidence>
<dbReference type="PROSITE" id="PS52016">
    <property type="entry name" value="TONB_DEPENDENT_REC_3"/>
    <property type="match status" value="1"/>
</dbReference>
<feature type="domain" description="TonB-dependent receptor-like beta-barrel" evidence="10">
    <location>
        <begin position="389"/>
        <end position="967"/>
    </location>
</feature>
<evidence type="ECO:0000256" key="7">
    <source>
        <dbReference type="ARBA" id="ARBA00023237"/>
    </source>
</evidence>
<keyword evidence="6 8" id="KW-0472">Membrane</keyword>
<dbReference type="Pfam" id="PF07715">
    <property type="entry name" value="Plug"/>
    <property type="match status" value="1"/>
</dbReference>
<dbReference type="SUPFAM" id="SSF49464">
    <property type="entry name" value="Carboxypeptidase regulatory domain-like"/>
    <property type="match status" value="1"/>
</dbReference>